<feature type="domain" description="Rad50/SbcC-type AAA" evidence="5">
    <location>
        <begin position="6"/>
        <end position="245"/>
    </location>
</feature>
<protein>
    <recommendedName>
        <fullName evidence="3">Nuclease SbcCD subunit C</fullName>
    </recommendedName>
</protein>
<dbReference type="Pfam" id="PF13476">
    <property type="entry name" value="AAA_23"/>
    <property type="match status" value="1"/>
</dbReference>
<feature type="coiled-coil region" evidence="4">
    <location>
        <begin position="805"/>
        <end position="891"/>
    </location>
</feature>
<evidence type="ECO:0000259" key="5">
    <source>
        <dbReference type="Pfam" id="PF13476"/>
    </source>
</evidence>
<dbReference type="AlphaFoldDB" id="A0A383R848"/>
<evidence type="ECO:0000313" key="6">
    <source>
        <dbReference type="EMBL" id="SYX82519.1"/>
    </source>
</evidence>
<dbReference type="Proteomes" id="UP000304148">
    <property type="component" value="Chromosome"/>
</dbReference>
<dbReference type="GO" id="GO:0006302">
    <property type="term" value="P:double-strand break repair"/>
    <property type="evidence" value="ECO:0007669"/>
    <property type="project" value="InterPro"/>
</dbReference>
<feature type="coiled-coil region" evidence="4">
    <location>
        <begin position="323"/>
        <end position="412"/>
    </location>
</feature>
<dbReference type="EMBL" id="LS992241">
    <property type="protein sequence ID" value="SYX82519.1"/>
    <property type="molecule type" value="Genomic_DNA"/>
</dbReference>
<feature type="coiled-coil region" evidence="4">
    <location>
        <begin position="185"/>
        <end position="271"/>
    </location>
</feature>
<keyword evidence="4" id="KW-0175">Coiled coil</keyword>
<evidence type="ECO:0000256" key="1">
    <source>
        <dbReference type="ARBA" id="ARBA00006930"/>
    </source>
</evidence>
<dbReference type="InterPro" id="IPR038729">
    <property type="entry name" value="Rad50/SbcC_AAA"/>
</dbReference>
<dbReference type="Pfam" id="PF13558">
    <property type="entry name" value="SbcC_Walker_B"/>
    <property type="match status" value="1"/>
</dbReference>
<dbReference type="InterPro" id="IPR027417">
    <property type="entry name" value="P-loop_NTPase"/>
</dbReference>
<reference evidence="7" key="1">
    <citation type="submission" date="2018-08" db="EMBL/GenBank/DDBJ databases">
        <authorList>
            <person name="Chevrot R."/>
        </authorList>
    </citation>
    <scope>NUCLEOTIDE SEQUENCE [LARGE SCALE GENOMIC DNA]</scope>
</reference>
<evidence type="ECO:0000313" key="7">
    <source>
        <dbReference type="Proteomes" id="UP000304148"/>
    </source>
</evidence>
<feature type="coiled-coil region" evidence="4">
    <location>
        <begin position="679"/>
        <end position="706"/>
    </location>
</feature>
<evidence type="ECO:0000256" key="3">
    <source>
        <dbReference type="ARBA" id="ARBA00013368"/>
    </source>
</evidence>
<evidence type="ECO:0000256" key="4">
    <source>
        <dbReference type="SAM" id="Coils"/>
    </source>
</evidence>
<accession>A0A383R848</accession>
<dbReference type="PANTHER" id="PTHR32114">
    <property type="entry name" value="ABC TRANSPORTER ABCH.3"/>
    <property type="match status" value="1"/>
</dbReference>
<evidence type="ECO:0000256" key="2">
    <source>
        <dbReference type="ARBA" id="ARBA00011322"/>
    </source>
</evidence>
<dbReference type="SUPFAM" id="SSF52540">
    <property type="entry name" value="P-loop containing nucleoside triphosphate hydrolases"/>
    <property type="match status" value="1"/>
</dbReference>
<comment type="subunit">
    <text evidence="2">Heterodimer of SbcC and SbcD.</text>
</comment>
<dbReference type="GO" id="GO:0016887">
    <property type="term" value="F:ATP hydrolysis activity"/>
    <property type="evidence" value="ECO:0007669"/>
    <property type="project" value="InterPro"/>
</dbReference>
<dbReference type="RefSeq" id="WP_138184864.1">
    <property type="nucleotide sequence ID" value="NZ_LS992241.1"/>
</dbReference>
<organism evidence="6 7">
    <name type="scientific">Paenibacillus alvei</name>
    <name type="common">Bacillus alvei</name>
    <dbReference type="NCBI Taxonomy" id="44250"/>
    <lineage>
        <taxon>Bacteria</taxon>
        <taxon>Bacillati</taxon>
        <taxon>Bacillota</taxon>
        <taxon>Bacilli</taxon>
        <taxon>Bacillales</taxon>
        <taxon>Paenibacillaceae</taxon>
        <taxon>Paenibacillus</taxon>
    </lineage>
</organism>
<comment type="similarity">
    <text evidence="1">Belongs to the SMC family. SbcC subfamily.</text>
</comment>
<dbReference type="PANTHER" id="PTHR32114:SF2">
    <property type="entry name" value="ABC TRANSPORTER ABCH.3"/>
    <property type="match status" value="1"/>
</dbReference>
<sequence>MKPIELKLAGLQSYREEQCLDFQTLCETGLFGIFGPTGSGKSTILDAMTLALYGKVERATNGTQGILNQAENQLSVAFTFELNGAGERRAFRVERRFKRTGDITVSNSVSRFVEITPEGEVVLADKLAEVTRCVEQHIGLKMDDFTRAVVLPQGKFAEFLSLKGSDRRQMLQRLFSLEKYGDELSARISRRAKDAEAELTAYSAEQQGLGDASHEALESAEQALTEAAEQAEQAKASKQAAEQEYHAMAERRELQQEHARISIRMSELQEESPKRAEEETKLNRAREAERIAPVALEAEQLTVKRNLAVAEHASREEQARIAASDAQKAMTAAEEAKHAQEREEPELLRRSEQLQEAVRLQQECERLRKEEGEWKLRLESAHARYDSTASDIERSEQLLKKAATRQEELRTTLAAHVKTAEAQEHFHQAISYYDKIMFMQGRSNELNNHRMKHEAQTEAVNRKLHNKLEELLSAAGTIRSKLEEGLHSRTYWRRLREQVTHLLIQVESAMDEERQKQWKEAAEQMAVQLASSLVKNESCPVCGSKEHPAPAHMHASAKVNSTNGDERWRQWEQLKNISSRLLLDVDAEAVRSREQFSTWVQRLQEVSERASELMREQLSAVAEEDQLRGEHPSWRDSMTELAAAQSFGSENKDMLLEGESPLQASEGAAPEQAGSYMYKDVEEMDLAAVENQLTALQQDVQSFIQNTRAMEGLMEQLLKDAAGKQWELQQLSSSYQSSDAALRDANHAWKEAEESLAKQHEEWNLRYKAFQWDFAQMPSLQQEWSTREAVVSDCRERLEKSAVYIEEMKERILQSTNERQAAEVERVNAQAECNGVARLLGDYETRLKPWLQEQSLEELAAATSARLAALRDQAKRTAEEAERTRAASESASRQAALAAQALTSLTEQVEVSCQRLQDLLSKSSFSEIAEVHAARMTEELTLQLEQTLLAYHDAVRDVGSQLNRLQERIGSSMVTDEQWNACSEKKVAAEAAAEEALARKAKAERDAEQLRSKHARWTELEEARSRTEEYAGRLHQLQAVFRGNAFVEFIAEEQLMQVSRAASERLKVLTKQRYALEVDSGGGFVIRDDGNGGIRRPVSTLSGGETFLTSLALALALSSQIQLRGKYPLEFFFLDEGFGTLDPELLDTVVTALEKLHSDRLSVGVISHVPELRARLARKLAVIPAEQAGEGSRIVMEAN</sequence>
<name>A0A383R848_PAEAL</name>
<feature type="coiled-coil region" evidence="4">
    <location>
        <begin position="986"/>
        <end position="1040"/>
    </location>
</feature>
<gene>
    <name evidence="6" type="ORF">PBLR_10941</name>
</gene>
<dbReference type="Gene3D" id="3.40.50.300">
    <property type="entry name" value="P-loop containing nucleotide triphosphate hydrolases"/>
    <property type="match status" value="2"/>
</dbReference>
<proteinExistence type="inferred from homology"/>